<dbReference type="PANTHER" id="PTHR23417">
    <property type="entry name" value="3-DEOXY-D-MANNO-OCTULOSONIC-ACID TRANSFERASE/TRNA GUANINE-N 7 - -METHYLTRANSFERASE"/>
    <property type="match status" value="1"/>
</dbReference>
<dbReference type="GO" id="GO:0043527">
    <property type="term" value="C:tRNA methyltransferase complex"/>
    <property type="evidence" value="ECO:0007669"/>
    <property type="project" value="TreeGrafter"/>
</dbReference>
<dbReference type="AlphaFoldDB" id="A0A133XPX0"/>
<protein>
    <recommendedName>
        <fullName evidence="3">tRNA (guanine(46)-N(7))-methyltransferase</fullName>
        <ecNumber evidence="3">2.1.1.33</ecNumber>
    </recommendedName>
</protein>
<dbReference type="CDD" id="cd02440">
    <property type="entry name" value="AdoMet_MTases"/>
    <property type="match status" value="1"/>
</dbReference>
<accession>A0A133XPX0</accession>
<dbReference type="Pfam" id="PF02390">
    <property type="entry name" value="Methyltransf_4"/>
    <property type="match status" value="1"/>
</dbReference>
<comment type="caution">
    <text evidence="8">The sequence shown here is derived from an EMBL/GenBank/DDBJ whole genome shotgun (WGS) entry which is preliminary data.</text>
</comment>
<dbReference type="OrthoDB" id="9802090at2"/>
<evidence type="ECO:0000256" key="4">
    <source>
        <dbReference type="ARBA" id="ARBA00022603"/>
    </source>
</evidence>
<proteinExistence type="predicted"/>
<dbReference type="InterPro" id="IPR029063">
    <property type="entry name" value="SAM-dependent_MTases_sf"/>
</dbReference>
<dbReference type="PANTHER" id="PTHR23417:SF14">
    <property type="entry name" value="PENTACOTRIPEPTIDE-REPEAT REGION OF PRORP DOMAIN-CONTAINING PROTEIN"/>
    <property type="match status" value="1"/>
</dbReference>
<evidence type="ECO:0000256" key="7">
    <source>
        <dbReference type="ARBA" id="ARBA00022694"/>
    </source>
</evidence>
<evidence type="ECO:0000313" key="9">
    <source>
        <dbReference type="Proteomes" id="UP000070675"/>
    </source>
</evidence>
<keyword evidence="5 8" id="KW-0808">Transferase</keyword>
<evidence type="ECO:0000313" key="8">
    <source>
        <dbReference type="EMBL" id="KXB32991.1"/>
    </source>
</evidence>
<sequence>MHALHARLPKNFVLEERLERFGHVIEVEPTRLRGQWVTLCYPSMGADSGATSDLSKTRFSKVYLDLGCGKGVFTCELAAQNPDALCIGMDSEPLCIAYAAQRAHEAHLNNVIIVPGNASKLASYFAEGELERIYLNFPTPFPRKKEATARLTHALMLASYTRLLAHTSTSSIRFKTDSIPLYRFSLTQIEPAGYELCWKSEEVRDVLPDEPQTGYEKRLRAKGAQIHGFEIVPRDLQKTCPTPEAITPKAIQEKLTMSMSLVDYLPDDLSELSYIPHGMEGTVVNLRNRRLRKAMAKNC</sequence>
<reference evidence="9" key="1">
    <citation type="submission" date="2016-01" db="EMBL/GenBank/DDBJ databases">
        <authorList>
            <person name="Mitreva M."/>
            <person name="Pepin K.H."/>
            <person name="Mihindukulasuriya K.A."/>
            <person name="Fulton R."/>
            <person name="Fronick C."/>
            <person name="O'Laughlin M."/>
            <person name="Miner T."/>
            <person name="Herter B."/>
            <person name="Rosa B.A."/>
            <person name="Cordes M."/>
            <person name="Tomlinson C."/>
            <person name="Wollam A."/>
            <person name="Palsikar V.B."/>
            <person name="Mardis E.R."/>
            <person name="Wilson R.K."/>
        </authorList>
    </citation>
    <scope>NUCLEOTIDE SEQUENCE [LARGE SCALE GENOMIC DNA]</scope>
    <source>
        <strain evidence="9">DNF00019</strain>
    </source>
</reference>
<gene>
    <name evidence="8" type="ORF">HMPREF3192_01362</name>
</gene>
<keyword evidence="7" id="KW-0819">tRNA processing</keyword>
<dbReference type="EC" id="2.1.1.33" evidence="3"/>
<dbReference type="EMBL" id="LSCR01000042">
    <property type="protein sequence ID" value="KXB32991.1"/>
    <property type="molecule type" value="Genomic_DNA"/>
</dbReference>
<dbReference type="Gene3D" id="3.40.50.150">
    <property type="entry name" value="Vaccinia Virus protein VP39"/>
    <property type="match status" value="1"/>
</dbReference>
<keyword evidence="6" id="KW-0949">S-adenosyl-L-methionine</keyword>
<dbReference type="Proteomes" id="UP000070675">
    <property type="component" value="Unassembled WGS sequence"/>
</dbReference>
<organism evidence="8 9">
    <name type="scientific">Atopobium deltae</name>
    <dbReference type="NCBI Taxonomy" id="1393034"/>
    <lineage>
        <taxon>Bacteria</taxon>
        <taxon>Bacillati</taxon>
        <taxon>Actinomycetota</taxon>
        <taxon>Coriobacteriia</taxon>
        <taxon>Coriobacteriales</taxon>
        <taxon>Atopobiaceae</taxon>
        <taxon>Atopobium</taxon>
    </lineage>
</organism>
<evidence type="ECO:0000256" key="2">
    <source>
        <dbReference type="ARBA" id="ARBA00003015"/>
    </source>
</evidence>
<evidence type="ECO:0000256" key="3">
    <source>
        <dbReference type="ARBA" id="ARBA00011977"/>
    </source>
</evidence>
<dbReference type="PROSITE" id="PS51625">
    <property type="entry name" value="SAM_MT_TRMB"/>
    <property type="match status" value="1"/>
</dbReference>
<evidence type="ECO:0000256" key="5">
    <source>
        <dbReference type="ARBA" id="ARBA00022679"/>
    </source>
</evidence>
<dbReference type="RefSeq" id="WP_066306411.1">
    <property type="nucleotide sequence ID" value="NZ_KQ959516.1"/>
</dbReference>
<evidence type="ECO:0000256" key="6">
    <source>
        <dbReference type="ARBA" id="ARBA00022691"/>
    </source>
</evidence>
<name>A0A133XPX0_9ACTN</name>
<dbReference type="GO" id="GO:0008176">
    <property type="term" value="F:tRNA (guanine(46)-N7)-methyltransferase activity"/>
    <property type="evidence" value="ECO:0007669"/>
    <property type="project" value="UniProtKB-EC"/>
</dbReference>
<keyword evidence="9" id="KW-1185">Reference proteome</keyword>
<comment type="function">
    <text evidence="2">Catalyzes the formation of N(7)-methylguanine at position 46 (m7G46) in tRNA.</text>
</comment>
<comment type="catalytic activity">
    <reaction evidence="1">
        <text>guanosine(46) in tRNA + S-adenosyl-L-methionine = N(7)-methylguanosine(46) in tRNA + S-adenosyl-L-homocysteine</text>
        <dbReference type="Rhea" id="RHEA:42708"/>
        <dbReference type="Rhea" id="RHEA-COMP:10188"/>
        <dbReference type="Rhea" id="RHEA-COMP:10189"/>
        <dbReference type="ChEBI" id="CHEBI:57856"/>
        <dbReference type="ChEBI" id="CHEBI:59789"/>
        <dbReference type="ChEBI" id="CHEBI:74269"/>
        <dbReference type="ChEBI" id="CHEBI:74480"/>
        <dbReference type="EC" id="2.1.1.33"/>
    </reaction>
</comment>
<keyword evidence="4 8" id="KW-0489">Methyltransferase</keyword>
<dbReference type="PATRIC" id="fig|1393034.3.peg.1325"/>
<dbReference type="STRING" id="1393034.HMPREF3192_01362"/>
<dbReference type="SUPFAM" id="SSF53335">
    <property type="entry name" value="S-adenosyl-L-methionine-dependent methyltransferases"/>
    <property type="match status" value="1"/>
</dbReference>
<evidence type="ECO:0000256" key="1">
    <source>
        <dbReference type="ARBA" id="ARBA00000142"/>
    </source>
</evidence>
<dbReference type="InterPro" id="IPR003358">
    <property type="entry name" value="tRNA_(Gua-N-7)_MeTrfase_Trmb"/>
</dbReference>